<feature type="domain" description="Chromosomal replication initiator DnaA C-terminal" evidence="10">
    <location>
        <begin position="432"/>
        <end position="501"/>
    </location>
</feature>
<dbReference type="GO" id="GO:0006275">
    <property type="term" value="P:regulation of DNA replication"/>
    <property type="evidence" value="ECO:0007669"/>
    <property type="project" value="InterPro"/>
</dbReference>
<dbReference type="InterPro" id="IPR027417">
    <property type="entry name" value="P-loop_NTPase"/>
</dbReference>
<dbReference type="GO" id="GO:0003688">
    <property type="term" value="F:DNA replication origin binding"/>
    <property type="evidence" value="ECO:0007669"/>
    <property type="project" value="TreeGrafter"/>
</dbReference>
<dbReference type="RefSeq" id="WP_057002115.1">
    <property type="nucleotide sequence ID" value="NZ_FNSH01000001.1"/>
</dbReference>
<comment type="caution">
    <text evidence="11">The sequence shown here is derived from an EMBL/GenBank/DDBJ whole genome shotgun (WGS) entry which is preliminary data.</text>
</comment>
<keyword evidence="1" id="KW-0963">Cytoplasm</keyword>
<comment type="function">
    <text evidence="7">Plays an essential role in the initiation and regulation of chromosomal replication. ATP-DnaA binds to the origin of replication (oriC) to initiate formation of the DNA replication initiation complex once per cell cycle. Binds the DnaA box (a 9 base pair repeat at the origin) and separates the double-stranded (ds)DNA. Forms a right-handed helical filament on oriC DNA; dsDNA binds to the exterior of the filament while single-stranded (ss)DNA is stabiized in the filament's interior. The ATP-DnaA-oriC complex binds and stabilizes one strand of the AT-rich DNA unwinding element (DUE), permitting loading of DNA polymerase. After initiation quickly degrades to an ADP-DnaA complex that is not apt for DNA replication. Binds acidic phospholipids.</text>
</comment>
<keyword evidence="5" id="KW-0446">Lipid-binding</keyword>
<name>A0AB38A6M0_9ACTN</name>
<evidence type="ECO:0000313" key="11">
    <source>
        <dbReference type="EMBL" id="SEB69546.1"/>
    </source>
</evidence>
<dbReference type="SMART" id="SM00382">
    <property type="entry name" value="AAA"/>
    <property type="match status" value="1"/>
</dbReference>
<gene>
    <name evidence="11" type="ORF">SAMN04489746_0895</name>
</gene>
<dbReference type="GO" id="GO:0005524">
    <property type="term" value="F:ATP binding"/>
    <property type="evidence" value="ECO:0007669"/>
    <property type="project" value="UniProtKB-KW"/>
</dbReference>
<evidence type="ECO:0000256" key="6">
    <source>
        <dbReference type="ARBA" id="ARBA00023125"/>
    </source>
</evidence>
<keyword evidence="6 7" id="KW-0238">DNA-binding</keyword>
<proteinExistence type="inferred from homology"/>
<dbReference type="SUPFAM" id="SSF52540">
    <property type="entry name" value="P-loop containing nucleoside triphosphate hydrolases"/>
    <property type="match status" value="1"/>
</dbReference>
<dbReference type="PRINTS" id="PR00051">
    <property type="entry name" value="DNAA"/>
</dbReference>
<keyword evidence="2 7" id="KW-0235">DNA replication</keyword>
<keyword evidence="3 7" id="KW-0547">Nucleotide-binding</keyword>
<dbReference type="CDD" id="cd06571">
    <property type="entry name" value="Bac_DnaA_C"/>
    <property type="match status" value="1"/>
</dbReference>
<dbReference type="PANTHER" id="PTHR30050:SF2">
    <property type="entry name" value="CHROMOSOMAL REPLICATION INITIATOR PROTEIN DNAA"/>
    <property type="match status" value="1"/>
</dbReference>
<evidence type="ECO:0000256" key="1">
    <source>
        <dbReference type="ARBA" id="ARBA00022490"/>
    </source>
</evidence>
<dbReference type="InterPro" id="IPR013317">
    <property type="entry name" value="DnaA_dom"/>
</dbReference>
<dbReference type="Pfam" id="PF00308">
    <property type="entry name" value="Bac_DnaA"/>
    <property type="match status" value="1"/>
</dbReference>
<dbReference type="Pfam" id="PF08299">
    <property type="entry name" value="Bac_DnaA_C"/>
    <property type="match status" value="1"/>
</dbReference>
<dbReference type="GO" id="GO:0005886">
    <property type="term" value="C:plasma membrane"/>
    <property type="evidence" value="ECO:0007669"/>
    <property type="project" value="TreeGrafter"/>
</dbReference>
<organism evidence="11 12">
    <name type="scientific">Atopobium minutum</name>
    <dbReference type="NCBI Taxonomy" id="1381"/>
    <lineage>
        <taxon>Bacteria</taxon>
        <taxon>Bacillati</taxon>
        <taxon>Actinomycetota</taxon>
        <taxon>Coriobacteriia</taxon>
        <taxon>Coriobacteriales</taxon>
        <taxon>Atopobiaceae</taxon>
        <taxon>Atopobium</taxon>
    </lineage>
</organism>
<dbReference type="InterPro" id="IPR020591">
    <property type="entry name" value="Chromosome_initiator_DnaA-like"/>
</dbReference>
<dbReference type="EMBL" id="FNSH01000001">
    <property type="protein sequence ID" value="SEB69546.1"/>
    <property type="molecule type" value="Genomic_DNA"/>
</dbReference>
<evidence type="ECO:0000259" key="9">
    <source>
        <dbReference type="SMART" id="SM00382"/>
    </source>
</evidence>
<feature type="domain" description="AAA+ ATPase" evidence="9">
    <location>
        <begin position="200"/>
        <end position="342"/>
    </location>
</feature>
<evidence type="ECO:0000256" key="7">
    <source>
        <dbReference type="RuleBase" id="RU000577"/>
    </source>
</evidence>
<evidence type="ECO:0000256" key="2">
    <source>
        <dbReference type="ARBA" id="ARBA00022705"/>
    </source>
</evidence>
<dbReference type="Gene3D" id="1.10.1750.10">
    <property type="match status" value="1"/>
</dbReference>
<dbReference type="InterPro" id="IPR003593">
    <property type="entry name" value="AAA+_ATPase"/>
</dbReference>
<dbReference type="InterPro" id="IPR010921">
    <property type="entry name" value="Trp_repressor/repl_initiator"/>
</dbReference>
<evidence type="ECO:0000256" key="8">
    <source>
        <dbReference type="RuleBase" id="RU004227"/>
    </source>
</evidence>
<dbReference type="Proteomes" id="UP000183687">
    <property type="component" value="Unassembled WGS sequence"/>
</dbReference>
<evidence type="ECO:0000259" key="10">
    <source>
        <dbReference type="SMART" id="SM00760"/>
    </source>
</evidence>
<dbReference type="SMART" id="SM00760">
    <property type="entry name" value="Bac_DnaA_C"/>
    <property type="match status" value="1"/>
</dbReference>
<dbReference type="GO" id="GO:0008289">
    <property type="term" value="F:lipid binding"/>
    <property type="evidence" value="ECO:0007669"/>
    <property type="project" value="UniProtKB-KW"/>
</dbReference>
<dbReference type="AlphaFoldDB" id="A0AB38A6M0"/>
<protein>
    <recommendedName>
        <fullName evidence="7">Chromosomal replication initiator protein DnaA</fullName>
    </recommendedName>
</protein>
<dbReference type="PANTHER" id="PTHR30050">
    <property type="entry name" value="CHROMOSOMAL REPLICATION INITIATOR PROTEIN DNAA"/>
    <property type="match status" value="1"/>
</dbReference>
<evidence type="ECO:0000256" key="4">
    <source>
        <dbReference type="ARBA" id="ARBA00022840"/>
    </source>
</evidence>
<accession>A0AB38A6M0</accession>
<dbReference type="Gene3D" id="3.40.50.300">
    <property type="entry name" value="P-loop containing nucleotide triphosphate hydrolases"/>
    <property type="match status" value="1"/>
</dbReference>
<comment type="similarity">
    <text evidence="8">Belongs to the DnaA family.</text>
</comment>
<dbReference type="SUPFAM" id="SSF48295">
    <property type="entry name" value="TrpR-like"/>
    <property type="match status" value="1"/>
</dbReference>
<dbReference type="GO" id="GO:0006270">
    <property type="term" value="P:DNA replication initiation"/>
    <property type="evidence" value="ECO:0007669"/>
    <property type="project" value="InterPro"/>
</dbReference>
<dbReference type="InterPro" id="IPR013159">
    <property type="entry name" value="DnaA_C"/>
</dbReference>
<keyword evidence="4 7" id="KW-0067">ATP-binding</keyword>
<reference evidence="11 12" key="1">
    <citation type="submission" date="2016-10" db="EMBL/GenBank/DDBJ databases">
        <authorList>
            <person name="Varghese N."/>
            <person name="Submissions S."/>
        </authorList>
    </citation>
    <scope>NUCLEOTIDE SEQUENCE [LARGE SCALE GENOMIC DNA]</scope>
    <source>
        <strain evidence="11 12">DSM 20586</strain>
    </source>
</reference>
<evidence type="ECO:0000256" key="5">
    <source>
        <dbReference type="ARBA" id="ARBA00023121"/>
    </source>
</evidence>
<evidence type="ECO:0000256" key="3">
    <source>
        <dbReference type="ARBA" id="ARBA00022741"/>
    </source>
</evidence>
<evidence type="ECO:0000313" key="12">
    <source>
        <dbReference type="Proteomes" id="UP000183687"/>
    </source>
</evidence>
<sequence length="525" mass="58829">MENTVDSYAQALWSDVLDLAMGMEELGASKCAMLEKCTPYSFTGDSISVLAPSRFMKLQIEKITPLIEKCLEQVAFEHIAFTVEINLAAKPVVKTSSVVSQTELQNLATQNTISDSLSTYSTNSQLSAQTQNTAAYNPVPTTLVSTNQQTPSLEQRRTANPLIADVTENDSKLTFNRFVEGEENMLALQAAKQVADGVKNYNPLFIYGRSGLGKTHLLKAVQNYILQNNINKLCVYRVSHDFISEYVTAMSETSAEVKEAFRRNYRDIDILIIDDIQFLKGPGSVGFFFDLFNYLVDHGKQIVLAADKSPAELGLGNQDFDERIISRLDSGFACPIQTPDYDLKLALIKNFYKRAKEDAQREKLVGFEGTISEENLHLMADRAGTNIRVIESFCQSCLLEATKCERAGKTLEREGIIKLATQKFGTSQRVVTINQILKVVEDAYHVSHSDIVGQTRKKEIMMPRQIVCYLAREMTDNTLEQIGKHVGGRKHATVYYSVSEAEKAIKESRVLYDRVMQLKDIILND</sequence>